<dbReference type="Proteomes" id="UP001596002">
    <property type="component" value="Unassembled WGS sequence"/>
</dbReference>
<accession>A0ABV9PVU1</accession>
<comment type="caution">
    <text evidence="1">The sequence shown here is derived from an EMBL/GenBank/DDBJ whole genome shotgun (WGS) entry which is preliminary data.</text>
</comment>
<evidence type="ECO:0000313" key="2">
    <source>
        <dbReference type="Proteomes" id="UP001596002"/>
    </source>
</evidence>
<evidence type="ECO:0000313" key="1">
    <source>
        <dbReference type="EMBL" id="MFC4766361.1"/>
    </source>
</evidence>
<gene>
    <name evidence="1" type="ORF">ACFO8Q_02985</name>
</gene>
<name>A0ABV9PVU1_9BACL</name>
<dbReference type="Pfam" id="PF10977">
    <property type="entry name" value="DUF2797"/>
    <property type="match status" value="1"/>
</dbReference>
<sequence>MSYIGFLSDLEHEPNEPVQYYLPLDRERVPLNPYIGHEIELRYLGEKACCTCGRKAKKLFNNGYCYPCFTKLAECDLCIVKPHQCHYDQGTCRDTEFAESNCMTAHYVYLALSSGIKVGLTRKNRGKARWIDQGAIQAIPIAEVPTRKAAGEMEYFISQHIPDKTDWRKMLAGKVEECDLLEIREQIRSLLPEEYREYLLDDQEIYQFTYPILETLEKIKSLSFDKQEVIKGRLMGIKGQYLILDHAVLNIKKHTGYKIEVVLRPLG</sequence>
<dbReference type="InterPro" id="IPR021246">
    <property type="entry name" value="DUF2797"/>
</dbReference>
<organism evidence="1 2">
    <name type="scientific">Effusibacillus consociatus</name>
    <dbReference type="NCBI Taxonomy" id="1117041"/>
    <lineage>
        <taxon>Bacteria</taxon>
        <taxon>Bacillati</taxon>
        <taxon>Bacillota</taxon>
        <taxon>Bacilli</taxon>
        <taxon>Bacillales</taxon>
        <taxon>Alicyclobacillaceae</taxon>
        <taxon>Effusibacillus</taxon>
    </lineage>
</organism>
<dbReference type="EMBL" id="JBHSHC010000016">
    <property type="protein sequence ID" value="MFC4766361.1"/>
    <property type="molecule type" value="Genomic_DNA"/>
</dbReference>
<keyword evidence="2" id="KW-1185">Reference proteome</keyword>
<dbReference type="RefSeq" id="WP_380024196.1">
    <property type="nucleotide sequence ID" value="NZ_JBHSHC010000016.1"/>
</dbReference>
<proteinExistence type="predicted"/>
<reference evidence="2" key="1">
    <citation type="journal article" date="2019" name="Int. J. Syst. Evol. Microbiol.">
        <title>The Global Catalogue of Microorganisms (GCM) 10K type strain sequencing project: providing services to taxonomists for standard genome sequencing and annotation.</title>
        <authorList>
            <consortium name="The Broad Institute Genomics Platform"/>
            <consortium name="The Broad Institute Genome Sequencing Center for Infectious Disease"/>
            <person name="Wu L."/>
            <person name="Ma J."/>
        </authorList>
    </citation>
    <scope>NUCLEOTIDE SEQUENCE [LARGE SCALE GENOMIC DNA]</scope>
    <source>
        <strain evidence="2">WYCCWR 12678</strain>
    </source>
</reference>
<protein>
    <submittedName>
        <fullName evidence="1">DUF2797 domain-containing protein</fullName>
    </submittedName>
</protein>